<dbReference type="Proteomes" id="UP000199662">
    <property type="component" value="Unassembled WGS sequence"/>
</dbReference>
<dbReference type="SUPFAM" id="SSF55031">
    <property type="entry name" value="Bacterial exopeptidase dimerisation domain"/>
    <property type="match status" value="1"/>
</dbReference>
<dbReference type="PANTHER" id="PTHR30575">
    <property type="entry name" value="PEPTIDASE M20"/>
    <property type="match status" value="1"/>
</dbReference>
<dbReference type="Gene3D" id="3.40.630.10">
    <property type="entry name" value="Zn peptidases"/>
    <property type="match status" value="1"/>
</dbReference>
<evidence type="ECO:0000313" key="4">
    <source>
        <dbReference type="Proteomes" id="UP000199662"/>
    </source>
</evidence>
<evidence type="ECO:0000259" key="2">
    <source>
        <dbReference type="Pfam" id="PF07687"/>
    </source>
</evidence>
<feature type="domain" description="Peptidase M20 dimerisation" evidence="2">
    <location>
        <begin position="202"/>
        <end position="297"/>
    </location>
</feature>
<keyword evidence="3" id="KW-0378">Hydrolase</keyword>
<gene>
    <name evidence="3" type="ORF">SAMN05660742_115108</name>
</gene>
<dbReference type="InterPro" id="IPR052030">
    <property type="entry name" value="Peptidase_M20/M20A_hydrolases"/>
</dbReference>
<dbReference type="GO" id="GO:0071713">
    <property type="term" value="F:para-aminobenzoyl-glutamate hydrolase activity"/>
    <property type="evidence" value="ECO:0007669"/>
    <property type="project" value="TreeGrafter"/>
</dbReference>
<dbReference type="SUPFAM" id="SSF53187">
    <property type="entry name" value="Zn-dependent exopeptidases"/>
    <property type="match status" value="1"/>
</dbReference>
<dbReference type="InterPro" id="IPR002933">
    <property type="entry name" value="Peptidase_M20"/>
</dbReference>
<dbReference type="InterPro" id="IPR017439">
    <property type="entry name" value="Amidohydrolase"/>
</dbReference>
<dbReference type="Pfam" id="PF01546">
    <property type="entry name" value="Peptidase_M20"/>
    <property type="match status" value="1"/>
</dbReference>
<evidence type="ECO:0000256" key="1">
    <source>
        <dbReference type="PIRNR" id="PIRNR037226"/>
    </source>
</evidence>
<dbReference type="Pfam" id="PF07687">
    <property type="entry name" value="M20_dimer"/>
    <property type="match status" value="1"/>
</dbReference>
<dbReference type="InterPro" id="IPR017144">
    <property type="entry name" value="Xaa-Arg_dipeptidase"/>
</dbReference>
<dbReference type="InterPro" id="IPR036264">
    <property type="entry name" value="Bact_exopeptidase_dim_dom"/>
</dbReference>
<comment type="similarity">
    <text evidence="1">Belongs to the peptidase M20A family.</text>
</comment>
<dbReference type="Gene3D" id="3.30.70.360">
    <property type="match status" value="1"/>
</dbReference>
<sequence length="435" mass="47784">MQNLLKQKVCEAIYAHKEEIITLANSIANEPELGFKEIKTSQKITDLFEKYEIPYTRGHAITGVKAHLQGKSSKRKIAILGEMDAIICHDHPMSNMETGAAHACGHNVQMAILAACAIGLKTSGVMQALDGDVIPFAVPAEEYVEIEYRNRLKEQGKLKYFGGKSELIRCGDFDDIDMAMMMHVSMQGEEKRRIDVGGTSNGFIGKMIRFKGKEAHAGSAPHEGINALNAALIALTAVNAQRETFRDEDCVRFHPIITKGGDLVNVVPAEVCMESYVRAKTVKAMMDANQKVNRALKGGAMAIGAEVEINDMPGFLPMINNSALTTIYEKNVLELLGEDSIEHLGHSSGSTDMGDLSHIMPVIHPWFGGGTKGTVHTREFAVTDDEMAYLLPAITMAATIIDLLTNQAEQAEEILQDYQPEMTKEAYLQFMESIH</sequence>
<dbReference type="GO" id="GO:0005737">
    <property type="term" value="C:cytoplasm"/>
    <property type="evidence" value="ECO:0007669"/>
    <property type="project" value="TreeGrafter"/>
</dbReference>
<dbReference type="EMBL" id="FNZK01000015">
    <property type="protein sequence ID" value="SEJ74123.1"/>
    <property type="molecule type" value="Genomic_DNA"/>
</dbReference>
<dbReference type="PIRSF" id="PIRSF037226">
    <property type="entry name" value="Amidohydrolase_ACY1L2_prd"/>
    <property type="match status" value="1"/>
</dbReference>
<protein>
    <recommendedName>
        <fullName evidence="1">Peptidase M20 domain-containing protein 2</fullName>
    </recommendedName>
</protein>
<dbReference type="NCBIfam" id="TIGR01891">
    <property type="entry name" value="amidohydrolases"/>
    <property type="match status" value="1"/>
</dbReference>
<organism evidence="3 4">
    <name type="scientific">Propionispira arboris</name>
    <dbReference type="NCBI Taxonomy" id="84035"/>
    <lineage>
        <taxon>Bacteria</taxon>
        <taxon>Bacillati</taxon>
        <taxon>Bacillota</taxon>
        <taxon>Negativicutes</taxon>
        <taxon>Selenomonadales</taxon>
        <taxon>Selenomonadaceae</taxon>
        <taxon>Propionispira</taxon>
    </lineage>
</organism>
<proteinExistence type="inferred from homology"/>
<keyword evidence="4" id="KW-1185">Reference proteome</keyword>
<dbReference type="GO" id="GO:0016805">
    <property type="term" value="F:dipeptidase activity"/>
    <property type="evidence" value="ECO:0007669"/>
    <property type="project" value="InterPro"/>
</dbReference>
<dbReference type="STRING" id="84035.SAMN05660742_115108"/>
<name>A0A1H7B8S4_9FIRM</name>
<dbReference type="RefSeq" id="WP_245741428.1">
    <property type="nucleotide sequence ID" value="NZ_FNZK01000015.1"/>
</dbReference>
<evidence type="ECO:0000313" key="3">
    <source>
        <dbReference type="EMBL" id="SEJ74123.1"/>
    </source>
</evidence>
<dbReference type="AlphaFoldDB" id="A0A1H7B8S4"/>
<dbReference type="PANTHER" id="PTHR30575:SF3">
    <property type="entry name" value="PEPTIDASE M20 DIMERISATION DOMAIN-CONTAINING PROTEIN"/>
    <property type="match status" value="1"/>
</dbReference>
<accession>A0A1H7B8S4</accession>
<dbReference type="GO" id="GO:0046657">
    <property type="term" value="P:folic acid catabolic process"/>
    <property type="evidence" value="ECO:0007669"/>
    <property type="project" value="TreeGrafter"/>
</dbReference>
<reference evidence="3 4" key="1">
    <citation type="submission" date="2016-10" db="EMBL/GenBank/DDBJ databases">
        <authorList>
            <person name="de Groot N.N."/>
        </authorList>
    </citation>
    <scope>NUCLEOTIDE SEQUENCE [LARGE SCALE GENOMIC DNA]</scope>
    <source>
        <strain evidence="3 4">DSM 2179</strain>
    </source>
</reference>
<dbReference type="InterPro" id="IPR011650">
    <property type="entry name" value="Peptidase_M20_dimer"/>
</dbReference>